<protein>
    <submittedName>
        <fullName evidence="2">Uncharacterized protein</fullName>
    </submittedName>
</protein>
<dbReference type="Proteomes" id="UP001219568">
    <property type="component" value="Unassembled WGS sequence"/>
</dbReference>
<comment type="caution">
    <text evidence="2">The sequence shown here is derived from an EMBL/GenBank/DDBJ whole genome shotgun (WGS) entry which is preliminary data.</text>
</comment>
<name>A0AAD6NAP4_PENCN</name>
<keyword evidence="3" id="KW-1185">Reference proteome</keyword>
<feature type="region of interest" description="Disordered" evidence="1">
    <location>
        <begin position="109"/>
        <end position="180"/>
    </location>
</feature>
<dbReference type="EMBL" id="JAQJZL010000004">
    <property type="protein sequence ID" value="KAJ6044170.1"/>
    <property type="molecule type" value="Genomic_DNA"/>
</dbReference>
<reference evidence="2" key="2">
    <citation type="submission" date="2023-01" db="EMBL/GenBank/DDBJ databases">
        <authorList>
            <person name="Petersen C."/>
        </authorList>
    </citation>
    <scope>NUCLEOTIDE SEQUENCE</scope>
    <source>
        <strain evidence="2">IBT 15450</strain>
    </source>
</reference>
<dbReference type="AlphaFoldDB" id="A0AAD6NAP4"/>
<reference evidence="2" key="1">
    <citation type="journal article" date="2023" name="IMA Fungus">
        <title>Comparative genomic study of the Penicillium genus elucidates a diverse pangenome and 15 lateral gene transfer events.</title>
        <authorList>
            <person name="Petersen C."/>
            <person name="Sorensen T."/>
            <person name="Nielsen M.R."/>
            <person name="Sondergaard T.E."/>
            <person name="Sorensen J.L."/>
            <person name="Fitzpatrick D.A."/>
            <person name="Frisvad J.C."/>
            <person name="Nielsen K.L."/>
        </authorList>
    </citation>
    <scope>NUCLEOTIDE SEQUENCE</scope>
    <source>
        <strain evidence="2">IBT 15450</strain>
    </source>
</reference>
<feature type="compositionally biased region" description="Basic and acidic residues" evidence="1">
    <location>
        <begin position="136"/>
        <end position="146"/>
    </location>
</feature>
<gene>
    <name evidence="2" type="ORF">N7460_005525</name>
</gene>
<organism evidence="2 3">
    <name type="scientific">Penicillium canescens</name>
    <dbReference type="NCBI Taxonomy" id="5083"/>
    <lineage>
        <taxon>Eukaryota</taxon>
        <taxon>Fungi</taxon>
        <taxon>Dikarya</taxon>
        <taxon>Ascomycota</taxon>
        <taxon>Pezizomycotina</taxon>
        <taxon>Eurotiomycetes</taxon>
        <taxon>Eurotiomycetidae</taxon>
        <taxon>Eurotiales</taxon>
        <taxon>Aspergillaceae</taxon>
        <taxon>Penicillium</taxon>
    </lineage>
</organism>
<evidence type="ECO:0000256" key="1">
    <source>
        <dbReference type="SAM" id="MobiDB-lite"/>
    </source>
</evidence>
<accession>A0AAD6NAP4</accession>
<feature type="region of interest" description="Disordered" evidence="1">
    <location>
        <begin position="1"/>
        <end position="87"/>
    </location>
</feature>
<evidence type="ECO:0000313" key="2">
    <source>
        <dbReference type="EMBL" id="KAJ6044170.1"/>
    </source>
</evidence>
<sequence>MSSSTSPKPNRPRLIPNKRPLKPTSTTNRYPRVLNPSANPAETRLKQSYQEYLQTRKDNPNPSSTPATEEDDLPQIPRIEVPFSAPQPFLDPLTWDAMLRLHREKIAAQSVEDSNGATSQGSGSGVGASAVSGEESAERRRQRAEQEMEYGSMAIRGRSSVRGRGKRGRGRGNIYWGGRS</sequence>
<feature type="compositionally biased region" description="Polar residues" evidence="1">
    <location>
        <begin position="36"/>
        <end position="53"/>
    </location>
</feature>
<feature type="compositionally biased region" description="Polar residues" evidence="1">
    <location>
        <begin position="111"/>
        <end position="120"/>
    </location>
</feature>
<proteinExistence type="predicted"/>
<evidence type="ECO:0000313" key="3">
    <source>
        <dbReference type="Proteomes" id="UP001219568"/>
    </source>
</evidence>
<feature type="compositionally biased region" description="Basic residues" evidence="1">
    <location>
        <begin position="159"/>
        <end position="170"/>
    </location>
</feature>